<feature type="repeat" description="ANK" evidence="2">
    <location>
        <begin position="1015"/>
        <end position="1047"/>
    </location>
</feature>
<dbReference type="Pfam" id="PF22939">
    <property type="entry name" value="WHD_GPIID"/>
    <property type="match status" value="1"/>
</dbReference>
<sequence length="1165" mass="131517">MGTVLPHQDAWTRARDRYTEDLTEEEKGMFNEASVEKVFYDASAAEKKHAASSKTRHLSSKLDPFVTAIEQYGEAIDVYSNAYPLALSPLWGSVRIVLHLARAFGKYFEKLVDMFSSIGDILPRFRIYERLFSNHELLIQALSKVYVEIISFCTEAKRVFRDGQSSTSSRIAFKLAWKPFERQFGEQIERFRQHRKNVEKEAGLAHMIEAADSRAVVLHNQMQLEADRQVNERLRLLEALSTVDYAAKHQKIQRARYDGTGGWLLENEAFRTWKEDNKPACLRCSGIPGCGKTFLASRVIDELLVVSDPTKLHVVYYYCDYADSRTLQAKHLFEAIMKQLIMQSLVPTEVERQLRQSVIDEARVPGEALLQRSILSAIESFPGLYVIIDGLDECEKEARRDAIALIEAILVHNKAAIKTFVSCRDDEHILRSLDIYPCIHLSETMMATDINAFITGTVRSRVKSGELRIDSPALEGEIVAELVTKAHGMFLWVYLQLEELCEAPSELIGEVLRDLPEGLAETYRRILLKLQKSAWKTKIAAKAFKWIACAQRPLQIDELKEAIEHENSDTSWRNAASIGDEQLIRSFGALVCMDIEDRTIRFVHHTVLQFLFSSEEISPTFHFSQAQAHRFVGEMCVVYLSFSDFETSLTRRPPERKFQDTAIFQEGAMSTIPNVLGVGRSLFSIVYRFMGGKQATTGPTINHDRLLNTLHKPVKSIEPVSSILARKYRLLDYVVTYWDYHTKWLEEENTATWRSFRDLALNKSLPFEFRSWGLNEHHGSNGCTVCDPGSSDDASQELPFTTLIHYAAQIGHVPLLRLFRDEARLGLGGYLGHEHSRLMVFACFNDQADVVKYLLHGYAQYIDNPIFCEALYGAASWGLENTLCTLIPYASKWRINLSTALPNAIHQGNVSCAERLITAGARLDVSISEHQAALNAAMKGDLDSTIAMLIQRDQVNVIDLHDMVDVCNIGHVCDVAPKEHSEQVLRGLMLAASRGLTLTFNAMIHSGLPIDMGHFRKTVLYNAAESGYSRAIRHLLEHGYDVNAYTPSEFTNLDRLTALHLAAMSGHTGAVQILCEYGATVDAESEVYAYTSLHLAARNGHPDTVRKLLEYGADLYREDPDGWTPLDHAIEFNKKNTEICLRELGAKKGRGRRGSIARILLSGSY</sequence>
<evidence type="ECO:0000256" key="2">
    <source>
        <dbReference type="PROSITE-ProRule" id="PRU00023"/>
    </source>
</evidence>
<dbReference type="PROSITE" id="PS50088">
    <property type="entry name" value="ANK_REPEAT"/>
    <property type="match status" value="3"/>
</dbReference>
<dbReference type="SMART" id="SM00248">
    <property type="entry name" value="ANK"/>
    <property type="match status" value="6"/>
</dbReference>
<name>A0AA39R3C9_9LECA</name>
<dbReference type="Pfam" id="PF13857">
    <property type="entry name" value="Ank_5"/>
    <property type="match status" value="1"/>
</dbReference>
<evidence type="ECO:0000313" key="7">
    <source>
        <dbReference type="Proteomes" id="UP001166286"/>
    </source>
</evidence>
<dbReference type="Gene3D" id="3.40.50.300">
    <property type="entry name" value="P-loop containing nucleotide triphosphate hydrolases"/>
    <property type="match status" value="1"/>
</dbReference>
<evidence type="ECO:0000259" key="5">
    <source>
        <dbReference type="Pfam" id="PF24883"/>
    </source>
</evidence>
<dbReference type="InterPro" id="IPR056884">
    <property type="entry name" value="NPHP3-like_N"/>
</dbReference>
<dbReference type="AlphaFoldDB" id="A0AA39R3C9"/>
<dbReference type="PROSITE" id="PS50297">
    <property type="entry name" value="ANK_REP_REGION"/>
    <property type="match status" value="2"/>
</dbReference>
<dbReference type="Pfam" id="PF12796">
    <property type="entry name" value="Ank_2"/>
    <property type="match status" value="1"/>
</dbReference>
<comment type="caution">
    <text evidence="6">The sequence shown here is derived from an EMBL/GenBank/DDBJ whole genome shotgun (WGS) entry which is preliminary data.</text>
</comment>
<dbReference type="PANTHER" id="PTHR10039:SF10">
    <property type="entry name" value="NACHT DOMAIN-CONTAINING PROTEIN"/>
    <property type="match status" value="1"/>
</dbReference>
<accession>A0AA39R3C9</accession>
<proteinExistence type="predicted"/>
<feature type="domain" description="DUF7708" evidence="4">
    <location>
        <begin position="62"/>
        <end position="209"/>
    </location>
</feature>
<feature type="repeat" description="ANK" evidence="2">
    <location>
        <begin position="1088"/>
        <end position="1120"/>
    </location>
</feature>
<dbReference type="InterPro" id="IPR056125">
    <property type="entry name" value="DUF7708"/>
</dbReference>
<keyword evidence="7" id="KW-1185">Reference proteome</keyword>
<dbReference type="EMBL" id="JAFEKC020000009">
    <property type="protein sequence ID" value="KAK0513054.1"/>
    <property type="molecule type" value="Genomic_DNA"/>
</dbReference>
<dbReference type="InterPro" id="IPR036770">
    <property type="entry name" value="Ankyrin_rpt-contain_sf"/>
</dbReference>
<feature type="domain" description="GPI inositol-deacylase winged helix" evidence="3">
    <location>
        <begin position="535"/>
        <end position="615"/>
    </location>
</feature>
<dbReference type="Pfam" id="PF24883">
    <property type="entry name" value="NPHP3_N"/>
    <property type="match status" value="1"/>
</dbReference>
<protein>
    <recommendedName>
        <fullName evidence="8">Ankyrin</fullName>
    </recommendedName>
</protein>
<keyword evidence="2" id="KW-0040">ANK repeat</keyword>
<organism evidence="6 7">
    <name type="scientific">Cladonia borealis</name>
    <dbReference type="NCBI Taxonomy" id="184061"/>
    <lineage>
        <taxon>Eukaryota</taxon>
        <taxon>Fungi</taxon>
        <taxon>Dikarya</taxon>
        <taxon>Ascomycota</taxon>
        <taxon>Pezizomycotina</taxon>
        <taxon>Lecanoromycetes</taxon>
        <taxon>OSLEUM clade</taxon>
        <taxon>Lecanoromycetidae</taxon>
        <taxon>Lecanorales</taxon>
        <taxon>Lecanorineae</taxon>
        <taxon>Cladoniaceae</taxon>
        <taxon>Cladonia</taxon>
    </lineage>
</organism>
<dbReference type="InterPro" id="IPR027417">
    <property type="entry name" value="P-loop_NTPase"/>
</dbReference>
<evidence type="ECO:0000256" key="1">
    <source>
        <dbReference type="ARBA" id="ARBA00022737"/>
    </source>
</evidence>
<dbReference type="SUPFAM" id="SSF48403">
    <property type="entry name" value="Ankyrin repeat"/>
    <property type="match status" value="1"/>
</dbReference>
<feature type="repeat" description="ANK" evidence="2">
    <location>
        <begin position="1054"/>
        <end position="1086"/>
    </location>
</feature>
<evidence type="ECO:0000259" key="3">
    <source>
        <dbReference type="Pfam" id="PF22939"/>
    </source>
</evidence>
<dbReference type="PANTHER" id="PTHR10039">
    <property type="entry name" value="AMELOGENIN"/>
    <property type="match status" value="1"/>
</dbReference>
<dbReference type="InterPro" id="IPR002110">
    <property type="entry name" value="Ankyrin_rpt"/>
</dbReference>
<dbReference type="Gene3D" id="1.25.40.20">
    <property type="entry name" value="Ankyrin repeat-containing domain"/>
    <property type="match status" value="2"/>
</dbReference>
<keyword evidence="1" id="KW-0677">Repeat</keyword>
<gene>
    <name evidence="6" type="ORF">JMJ35_005071</name>
</gene>
<dbReference type="InterPro" id="IPR054471">
    <property type="entry name" value="GPIID_WHD"/>
</dbReference>
<dbReference type="Pfam" id="PF24809">
    <property type="entry name" value="DUF7708"/>
    <property type="match status" value="1"/>
</dbReference>
<reference evidence="6" key="1">
    <citation type="submission" date="2023-03" db="EMBL/GenBank/DDBJ databases">
        <title>Complete genome of Cladonia borealis.</title>
        <authorList>
            <person name="Park H."/>
        </authorList>
    </citation>
    <scope>NUCLEOTIDE SEQUENCE</scope>
    <source>
        <strain evidence="6">ANT050790</strain>
    </source>
</reference>
<evidence type="ECO:0008006" key="8">
    <source>
        <dbReference type="Google" id="ProtNLM"/>
    </source>
</evidence>
<evidence type="ECO:0000259" key="4">
    <source>
        <dbReference type="Pfam" id="PF24809"/>
    </source>
</evidence>
<dbReference type="Proteomes" id="UP001166286">
    <property type="component" value="Unassembled WGS sequence"/>
</dbReference>
<dbReference type="SUPFAM" id="SSF52540">
    <property type="entry name" value="P-loop containing nucleoside triphosphate hydrolases"/>
    <property type="match status" value="1"/>
</dbReference>
<feature type="domain" description="Nephrocystin 3-like N-terminal" evidence="5">
    <location>
        <begin position="259"/>
        <end position="424"/>
    </location>
</feature>
<evidence type="ECO:0000313" key="6">
    <source>
        <dbReference type="EMBL" id="KAK0513054.1"/>
    </source>
</evidence>